<keyword evidence="2 11" id="KW-0696">RNA-directed RNA polymerase</keyword>
<sequence>MKSQESVLLHVVQGICKDVQASYPAMRGLDLDFERLTLQCQTRGQALFMLDLPHLDSLLLEGLESGRLMSKGPLSKCVSKEVRVPRLFSGLWLRVFDKQACLRQDADPTSIFFLRQLCCLGKKLEVECSYDRIQTVLENYHVVERNIRNPSLCWGNDELDPDDRLRSCHFVQALDGPAYDPNQFQFPFEREGSGSDARSKASDRDLLTRLQQVADIVCGTFDFFDPHQRSVDLESEGKGLGFKHGPGAVSERMKNWEKSQFRFWSDKLETLFPFAFCGKTIGDDRDRPINHELASRLICVPKTYKGPRLIAAEPASHQWCQQSILSFMSDQFRRHFHGFFIDLHDQRKSNDLVLQASRDRSLATVDLSDASDRLSCWTVERALRGHPSLLHHLHAARTRLLRDDLSKEPSFLRLKKFASQGTATTFPVQSLVFLIVALTASVEGEISWPRIWKLRNRVRVFGDDIILPTHGYERLVRIMDILGLKVNMAKSYVKGHFRESCGVDGYMGYDVTPVKPKTLIADSPASCQAVVDTSNNLFNKGLWNASDSLTNTLPPRIRRGLRVVARHETGFSGLASCSGSDESHLIKRWNSRLHRHEVRVWSLRGPTRIETTGGFHSLLDFFASKHNYEHARIVSEHCGIRKTRDGFSWEPLNSGARVTTMVRGTPK</sequence>
<protein>
    <recommendedName>
        <fullName evidence="1">RNA-directed RNA polymerase</fullName>
        <ecNumber evidence="1">2.7.7.48</ecNumber>
    </recommendedName>
    <alternativeName>
        <fullName evidence="7">RNA replicase beta chain</fullName>
    </alternativeName>
</protein>
<keyword evidence="9" id="KW-0460">Magnesium</keyword>
<feature type="domain" description="RdRp catalytic" evidence="10">
    <location>
        <begin position="351"/>
        <end position="495"/>
    </location>
</feature>
<dbReference type="GO" id="GO:0000166">
    <property type="term" value="F:nucleotide binding"/>
    <property type="evidence" value="ECO:0007669"/>
    <property type="project" value="UniProtKB-KW"/>
</dbReference>
<organism evidence="11">
    <name type="scientific">Leviviridae sp</name>
    <dbReference type="NCBI Taxonomy" id="2027243"/>
    <lineage>
        <taxon>Viruses</taxon>
        <taxon>Riboviria</taxon>
        <taxon>Orthornavirae</taxon>
        <taxon>Lenarviricota</taxon>
        <taxon>Leviviricetes</taxon>
        <taxon>Norzivirales</taxon>
        <taxon>Fiersviridae</taxon>
    </lineage>
</organism>
<dbReference type="GO" id="GO:0046872">
    <property type="term" value="F:metal ion binding"/>
    <property type="evidence" value="ECO:0007669"/>
    <property type="project" value="UniProtKB-KW"/>
</dbReference>
<feature type="binding site" evidence="9">
    <location>
        <position position="464"/>
    </location>
    <ligand>
        <name>Mg(2+)</name>
        <dbReference type="ChEBI" id="CHEBI:18420"/>
        <label>2</label>
    </ligand>
</feature>
<evidence type="ECO:0000256" key="9">
    <source>
        <dbReference type="PIRSR" id="PIRSR605093-1"/>
    </source>
</evidence>
<evidence type="ECO:0000256" key="3">
    <source>
        <dbReference type="ARBA" id="ARBA00022679"/>
    </source>
</evidence>
<dbReference type="InterPro" id="IPR043502">
    <property type="entry name" value="DNA/RNA_pol_sf"/>
</dbReference>
<reference evidence="11" key="1">
    <citation type="submission" date="2019-05" db="EMBL/GenBank/DDBJ databases">
        <title>Metatranscriptomic reconstruction reveals RNA viruses with the potential to shape carbon cycling in soil.</title>
        <authorList>
            <person name="Starr E.P."/>
            <person name="Nuccio E."/>
            <person name="Pett-Ridge J."/>
            <person name="Banfield J.F."/>
            <person name="Firestone M.K."/>
        </authorList>
    </citation>
    <scope>NUCLEOTIDE SEQUENCE</scope>
    <source>
        <strain evidence="11">H3_Bulk_40_scaffold_618</strain>
    </source>
</reference>
<evidence type="ECO:0000256" key="1">
    <source>
        <dbReference type="ARBA" id="ARBA00012494"/>
    </source>
</evidence>
<evidence type="ECO:0000256" key="8">
    <source>
        <dbReference type="ARBA" id="ARBA00048744"/>
    </source>
</evidence>
<dbReference type="Pfam" id="PF03431">
    <property type="entry name" value="RNA_replicase_B"/>
    <property type="match status" value="1"/>
</dbReference>
<feature type="binding site" evidence="9">
    <location>
        <position position="463"/>
    </location>
    <ligand>
        <name>Mg(2+)</name>
        <dbReference type="ChEBI" id="CHEBI:18420"/>
        <label>2</label>
    </ligand>
</feature>
<evidence type="ECO:0000256" key="2">
    <source>
        <dbReference type="ARBA" id="ARBA00022484"/>
    </source>
</evidence>
<evidence type="ECO:0000259" key="10">
    <source>
        <dbReference type="PROSITE" id="PS50522"/>
    </source>
</evidence>
<comment type="catalytic activity">
    <reaction evidence="8">
        <text>RNA(n) + a ribonucleoside 5'-triphosphate = RNA(n+1) + diphosphate</text>
        <dbReference type="Rhea" id="RHEA:21248"/>
        <dbReference type="Rhea" id="RHEA-COMP:14527"/>
        <dbReference type="Rhea" id="RHEA-COMP:17342"/>
        <dbReference type="ChEBI" id="CHEBI:33019"/>
        <dbReference type="ChEBI" id="CHEBI:61557"/>
        <dbReference type="ChEBI" id="CHEBI:140395"/>
        <dbReference type="EC" id="2.7.7.48"/>
    </reaction>
</comment>
<proteinExistence type="predicted"/>
<accession>A0A514D152</accession>
<evidence type="ECO:0000256" key="5">
    <source>
        <dbReference type="ARBA" id="ARBA00022741"/>
    </source>
</evidence>
<keyword evidence="3" id="KW-0808">Transferase</keyword>
<gene>
    <name evidence="11" type="ORF">H3Bulk40618_000001</name>
</gene>
<keyword evidence="4" id="KW-0548">Nucleotidyltransferase</keyword>
<dbReference type="GO" id="GO:0003968">
    <property type="term" value="F:RNA-directed RNA polymerase activity"/>
    <property type="evidence" value="ECO:0007669"/>
    <property type="project" value="UniProtKB-KW"/>
</dbReference>
<feature type="binding site" evidence="9">
    <location>
        <position position="366"/>
    </location>
    <ligand>
        <name>Mg(2+)</name>
        <dbReference type="ChEBI" id="CHEBI:18420"/>
        <label>2</label>
    </ligand>
</feature>
<keyword evidence="6" id="KW-0693">Viral RNA replication</keyword>
<dbReference type="EMBL" id="MN033284">
    <property type="protein sequence ID" value="QDH87321.1"/>
    <property type="molecule type" value="Genomic_RNA"/>
</dbReference>
<evidence type="ECO:0000313" key="11">
    <source>
        <dbReference type="EMBL" id="QDH87321.1"/>
    </source>
</evidence>
<keyword evidence="5" id="KW-0547">Nucleotide-binding</keyword>
<comment type="cofactor">
    <cofactor evidence="9">
        <name>Mg(2+)</name>
        <dbReference type="ChEBI" id="CHEBI:18420"/>
    </cofactor>
    <text evidence="9">Binds 2 Mg(2+) per subunit.</text>
</comment>
<dbReference type="InterPro" id="IPR005093">
    <property type="entry name" value="RNArep_beta"/>
</dbReference>
<keyword evidence="9" id="KW-0479">Metal-binding</keyword>
<name>A0A514D152_9VIRU</name>
<dbReference type="GO" id="GO:0039694">
    <property type="term" value="P:viral RNA genome replication"/>
    <property type="evidence" value="ECO:0007669"/>
    <property type="project" value="InterPro"/>
</dbReference>
<dbReference type="InterPro" id="IPR007096">
    <property type="entry name" value="RNA-dir_Rpol_cat_phage"/>
</dbReference>
<dbReference type="SUPFAM" id="SSF56672">
    <property type="entry name" value="DNA/RNA polymerases"/>
    <property type="match status" value="1"/>
</dbReference>
<evidence type="ECO:0000256" key="7">
    <source>
        <dbReference type="ARBA" id="ARBA00030248"/>
    </source>
</evidence>
<dbReference type="PROSITE" id="PS50522">
    <property type="entry name" value="RDRP_PHAGE"/>
    <property type="match status" value="1"/>
</dbReference>
<evidence type="ECO:0000256" key="4">
    <source>
        <dbReference type="ARBA" id="ARBA00022695"/>
    </source>
</evidence>
<evidence type="ECO:0000256" key="6">
    <source>
        <dbReference type="ARBA" id="ARBA00022953"/>
    </source>
</evidence>
<dbReference type="EC" id="2.7.7.48" evidence="1"/>